<dbReference type="Proteomes" id="UP001216907">
    <property type="component" value="Unassembled WGS sequence"/>
</dbReference>
<keyword evidence="2" id="KW-1003">Cell membrane</keyword>
<dbReference type="PANTHER" id="PTHR30572:SF4">
    <property type="entry name" value="ABC TRANSPORTER PERMEASE YTRF"/>
    <property type="match status" value="1"/>
</dbReference>
<gene>
    <name evidence="10" type="ORF">PZE19_06910</name>
</gene>
<evidence type="ECO:0000313" key="10">
    <source>
        <dbReference type="EMBL" id="MDG3003490.1"/>
    </source>
</evidence>
<dbReference type="Pfam" id="PF02687">
    <property type="entry name" value="FtsX"/>
    <property type="match status" value="1"/>
</dbReference>
<dbReference type="PANTHER" id="PTHR30572">
    <property type="entry name" value="MEMBRANE COMPONENT OF TRANSPORTER-RELATED"/>
    <property type="match status" value="1"/>
</dbReference>
<feature type="transmembrane region" description="Helical" evidence="7">
    <location>
        <begin position="349"/>
        <end position="379"/>
    </location>
</feature>
<evidence type="ECO:0000256" key="2">
    <source>
        <dbReference type="ARBA" id="ARBA00022475"/>
    </source>
</evidence>
<feature type="transmembrane region" description="Helical" evidence="7">
    <location>
        <begin position="20"/>
        <end position="43"/>
    </location>
</feature>
<feature type="domain" description="ABC3 transporter permease C-terminal" evidence="8">
    <location>
        <begin position="304"/>
        <end position="417"/>
    </location>
</feature>
<protein>
    <submittedName>
        <fullName evidence="10">ABC transporter permease</fullName>
    </submittedName>
</protein>
<evidence type="ECO:0000256" key="3">
    <source>
        <dbReference type="ARBA" id="ARBA00022692"/>
    </source>
</evidence>
<keyword evidence="5 7" id="KW-0472">Membrane</keyword>
<dbReference type="Pfam" id="PF12704">
    <property type="entry name" value="MacB_PCD"/>
    <property type="match status" value="1"/>
</dbReference>
<dbReference type="InterPro" id="IPR025857">
    <property type="entry name" value="MacB_PCD"/>
</dbReference>
<reference evidence="10 11" key="1">
    <citation type="submission" date="2023-03" db="EMBL/GenBank/DDBJ databases">
        <title>Paludisphaera mucosa sp. nov. a novel planctomycete from northern fen.</title>
        <authorList>
            <person name="Ivanova A."/>
        </authorList>
    </citation>
    <scope>NUCLEOTIDE SEQUENCE [LARGE SCALE GENOMIC DNA]</scope>
    <source>
        <strain evidence="10 11">Pla2</strain>
    </source>
</reference>
<sequence>MRRIWRGLKLGMKSLLLHKLRSGLTVLGIVFGVAAVISMLAIAEGSSRDAQERIRALGATNIIVRSVKPSDEAQATGGRPSRILNYGIKYDDYDRIMATVPTIRKALPIREIRKQIRRLQYYLDGRVVGTTQDYAEFNMLLMERGRFLTAADNEKYQNYAVLASTTAKTLFPYEDPIGQSVKLGSDYYTVVGVTRERESSAGVGGSLAAQDFNKDVYIPLNTCRVRFGEKIVNNRSGSMEAEETQLSQITLQVSSIDQVQPTVPVIKAAYERYHGKKDVEMTVPYDLLLEAQRAARQFSIILGTIAAISLLVGGIGIMNIMLATVTERTREIGIRRALGAKRKDITQQFLIETVVLSGVGGLLGVSVGIAIPRIIVYFIPDQKAFVTGMSVLLAFGISVAVGILFGLYPARRAAMMDPIEALRHE</sequence>
<evidence type="ECO:0000256" key="4">
    <source>
        <dbReference type="ARBA" id="ARBA00022989"/>
    </source>
</evidence>
<feature type="transmembrane region" description="Helical" evidence="7">
    <location>
        <begin position="300"/>
        <end position="326"/>
    </location>
</feature>
<evidence type="ECO:0000256" key="1">
    <source>
        <dbReference type="ARBA" id="ARBA00004651"/>
    </source>
</evidence>
<evidence type="ECO:0000259" key="8">
    <source>
        <dbReference type="Pfam" id="PF02687"/>
    </source>
</evidence>
<keyword evidence="11" id="KW-1185">Reference proteome</keyword>
<dbReference type="EMBL" id="JARRAG010000001">
    <property type="protein sequence ID" value="MDG3003490.1"/>
    <property type="molecule type" value="Genomic_DNA"/>
</dbReference>
<organism evidence="10 11">
    <name type="scientific">Paludisphaera mucosa</name>
    <dbReference type="NCBI Taxonomy" id="3030827"/>
    <lineage>
        <taxon>Bacteria</taxon>
        <taxon>Pseudomonadati</taxon>
        <taxon>Planctomycetota</taxon>
        <taxon>Planctomycetia</taxon>
        <taxon>Isosphaerales</taxon>
        <taxon>Isosphaeraceae</taxon>
        <taxon>Paludisphaera</taxon>
    </lineage>
</organism>
<accession>A0ABT6F7V7</accession>
<comment type="subcellular location">
    <subcellularLocation>
        <location evidence="1">Cell membrane</location>
        <topology evidence="1">Multi-pass membrane protein</topology>
    </subcellularLocation>
</comment>
<keyword evidence="4 7" id="KW-1133">Transmembrane helix</keyword>
<feature type="transmembrane region" description="Helical" evidence="7">
    <location>
        <begin position="385"/>
        <end position="408"/>
    </location>
</feature>
<evidence type="ECO:0000259" key="9">
    <source>
        <dbReference type="Pfam" id="PF12704"/>
    </source>
</evidence>
<comment type="similarity">
    <text evidence="6">Belongs to the ABC-4 integral membrane protein family.</text>
</comment>
<evidence type="ECO:0000256" key="5">
    <source>
        <dbReference type="ARBA" id="ARBA00023136"/>
    </source>
</evidence>
<proteinExistence type="inferred from homology"/>
<name>A0ABT6F7V7_9BACT</name>
<dbReference type="InterPro" id="IPR050250">
    <property type="entry name" value="Macrolide_Exporter_MacB"/>
</dbReference>
<dbReference type="InterPro" id="IPR003838">
    <property type="entry name" value="ABC3_permease_C"/>
</dbReference>
<dbReference type="RefSeq" id="WP_277859840.1">
    <property type="nucleotide sequence ID" value="NZ_JARRAG010000001.1"/>
</dbReference>
<evidence type="ECO:0000313" key="11">
    <source>
        <dbReference type="Proteomes" id="UP001216907"/>
    </source>
</evidence>
<feature type="domain" description="MacB-like periplasmic core" evidence="9">
    <location>
        <begin position="22"/>
        <end position="260"/>
    </location>
</feature>
<comment type="caution">
    <text evidence="10">The sequence shown here is derived from an EMBL/GenBank/DDBJ whole genome shotgun (WGS) entry which is preliminary data.</text>
</comment>
<keyword evidence="3 7" id="KW-0812">Transmembrane</keyword>
<evidence type="ECO:0000256" key="7">
    <source>
        <dbReference type="SAM" id="Phobius"/>
    </source>
</evidence>
<evidence type="ECO:0000256" key="6">
    <source>
        <dbReference type="ARBA" id="ARBA00038076"/>
    </source>
</evidence>